<keyword evidence="13" id="KW-1185">Reference proteome</keyword>
<dbReference type="FunFam" id="3.30.160.60:FF:002095">
    <property type="entry name" value="ras-responsive element-binding protein 1"/>
    <property type="match status" value="1"/>
</dbReference>
<feature type="domain" description="C2H2-type" evidence="11">
    <location>
        <begin position="1732"/>
        <end position="1760"/>
    </location>
</feature>
<feature type="compositionally biased region" description="Low complexity" evidence="10">
    <location>
        <begin position="1757"/>
        <end position="1776"/>
    </location>
</feature>
<feature type="region of interest" description="Disordered" evidence="10">
    <location>
        <begin position="1471"/>
        <end position="1490"/>
    </location>
</feature>
<dbReference type="SUPFAM" id="SSF57667">
    <property type="entry name" value="beta-beta-alpha zinc fingers"/>
    <property type="match status" value="5"/>
</dbReference>
<dbReference type="InParanoid" id="A0A482X826"/>
<feature type="compositionally biased region" description="Low complexity" evidence="10">
    <location>
        <begin position="1365"/>
        <end position="1379"/>
    </location>
</feature>
<dbReference type="PANTHER" id="PTHR46451:SF1">
    <property type="entry name" value="RAS-RESPONSIVE ELEMENT-BINDING PROTEIN 1"/>
    <property type="match status" value="1"/>
</dbReference>
<feature type="region of interest" description="Disordered" evidence="10">
    <location>
        <begin position="671"/>
        <end position="702"/>
    </location>
</feature>
<feature type="compositionally biased region" description="Low complexity" evidence="10">
    <location>
        <begin position="251"/>
        <end position="270"/>
    </location>
</feature>
<dbReference type="Proteomes" id="UP000291343">
    <property type="component" value="Unassembled WGS sequence"/>
</dbReference>
<dbReference type="FunFam" id="3.30.160.60:FF:002512">
    <property type="entry name" value="Pebbled, isoform A"/>
    <property type="match status" value="1"/>
</dbReference>
<dbReference type="InterPro" id="IPR036236">
    <property type="entry name" value="Znf_C2H2_sf"/>
</dbReference>
<comment type="subcellular location">
    <subcellularLocation>
        <location evidence="1">Nucleus</location>
    </subcellularLocation>
</comment>
<feature type="compositionally biased region" description="Low complexity" evidence="10">
    <location>
        <begin position="1277"/>
        <end position="1289"/>
    </location>
</feature>
<dbReference type="FunCoup" id="A0A482X826">
    <property type="interactions" value="126"/>
</dbReference>
<feature type="region of interest" description="Disordered" evidence="10">
    <location>
        <begin position="353"/>
        <end position="374"/>
    </location>
</feature>
<reference evidence="12 13" key="1">
    <citation type="journal article" date="2017" name="Gigascience">
        <title>Genome sequence of the small brown planthopper, Laodelphax striatellus.</title>
        <authorList>
            <person name="Zhu J."/>
            <person name="Jiang F."/>
            <person name="Wang X."/>
            <person name="Yang P."/>
            <person name="Bao Y."/>
            <person name="Zhao W."/>
            <person name="Wang W."/>
            <person name="Lu H."/>
            <person name="Wang Q."/>
            <person name="Cui N."/>
            <person name="Li J."/>
            <person name="Chen X."/>
            <person name="Luo L."/>
            <person name="Yu J."/>
            <person name="Kang L."/>
            <person name="Cui F."/>
        </authorList>
    </citation>
    <scope>NUCLEOTIDE SEQUENCE [LARGE SCALE GENOMIC DNA]</scope>
    <source>
        <strain evidence="12">Lst14</strain>
    </source>
</reference>
<feature type="domain" description="C2H2-type" evidence="11">
    <location>
        <begin position="484"/>
        <end position="514"/>
    </location>
</feature>
<feature type="domain" description="C2H2-type" evidence="11">
    <location>
        <begin position="720"/>
        <end position="742"/>
    </location>
</feature>
<feature type="compositionally biased region" description="Basic and acidic residues" evidence="10">
    <location>
        <begin position="43"/>
        <end position="79"/>
    </location>
</feature>
<feature type="region of interest" description="Disordered" evidence="10">
    <location>
        <begin position="1426"/>
        <end position="1460"/>
    </location>
</feature>
<dbReference type="EMBL" id="QKKF02015641">
    <property type="protein sequence ID" value="RZF42085.1"/>
    <property type="molecule type" value="Genomic_DNA"/>
</dbReference>
<feature type="compositionally biased region" description="Basic and acidic residues" evidence="10">
    <location>
        <begin position="1602"/>
        <end position="1611"/>
    </location>
</feature>
<feature type="region of interest" description="Disordered" evidence="10">
    <location>
        <begin position="1566"/>
        <end position="1611"/>
    </location>
</feature>
<evidence type="ECO:0000256" key="10">
    <source>
        <dbReference type="SAM" id="MobiDB-lite"/>
    </source>
</evidence>
<organism evidence="12 13">
    <name type="scientific">Laodelphax striatellus</name>
    <name type="common">Small brown planthopper</name>
    <name type="synonym">Delphax striatella</name>
    <dbReference type="NCBI Taxonomy" id="195883"/>
    <lineage>
        <taxon>Eukaryota</taxon>
        <taxon>Metazoa</taxon>
        <taxon>Ecdysozoa</taxon>
        <taxon>Arthropoda</taxon>
        <taxon>Hexapoda</taxon>
        <taxon>Insecta</taxon>
        <taxon>Pterygota</taxon>
        <taxon>Neoptera</taxon>
        <taxon>Paraneoptera</taxon>
        <taxon>Hemiptera</taxon>
        <taxon>Auchenorrhyncha</taxon>
        <taxon>Fulgoroidea</taxon>
        <taxon>Delphacidae</taxon>
        <taxon>Criomorphinae</taxon>
        <taxon>Laodelphax</taxon>
    </lineage>
</organism>
<sequence>MIDMASGTIPCQMTVSLMRDQSDPKASSLDVTDETAGRSKKMTSFEKQPKLSDTKVNEKADDNYTKEQDTHEKNDDWRTKNGYTKASDNIERNETENLEDGSSSKMNIDKQTKSSDNESVEADNEVSRFMCPICNVLLTSQHEFTLHIRSHNNNNGDASTNHTSGEDECLLAGGKGYGCCICGKVLSSSSSLDRHVLVHSGERPFKCSICRVSFTTNGNMHRHMRTHNVTGSGKAINNLSSIKMNGGNPLESSYESDCGSDSSGTGSTLSPCLKRRKTSNNSFRGGAKTFTDSNSMLQRDLESKVETNFNPVSTPLTNKRKNSDIDSSLDDSGKKEQHNKLCSNTVVRNNFSVTSTVSNSRRRSSKNSSSSDGEERKTVSKFKCVVCKREDFSSLNLLETHLEAKHPEFKACCEPCNLEFKNHRALNLHRFMKHPDHESPTNGRDIVGFDDLTFVDFSSEKFPYIAKTVCEKSLHKASSTQLKFQCEICQRAFPLASALTIHQQSCLQAANEKTKTGCALENELNCRKNHHKSRGNMLTTDASSEDESSDVFTPYSKISSYDHHTEMSESEESDEQRRDSFFARLDLRNKLTPDYLSPTSDEELMNNSTKNISLQPTSTQHPHMNYKLNCNIAQNLTRNLKTLCGSNMSVLSEVRDLADIQSIISVTSAGNTMLPDLSKSPQPSTTITDVTPPDSASREEEEQQDCFAAEFRKMKLRGEFPCRLCTAVFPNLRALKGHNRVHLVSSSSGANLPYRCNMCPHFSNDKSALIRHMRTHNGDRPYECSICHYAFTTKANCERHLRNRHAKMTREDVKKSIIYHPSEDPTNDINGTSLLFKPELNCNDIKRTLFSDRLKENIVSSNESLSIDLDKEAMKTFPASNTDLSNNLSMVSTQTAEAIRPNKKSQNTITSNLLSRLSSNIGVKFDQDDHNITQEEYHNEVGIVNLTRDMHNKRRKSLDVATMTSEEDVNNDEDDEENDIVDMSDLNNKNEDKPLDLSMDALDLSRKRQDFIKHDSMESKKSDFRGFGVSEDDASSTDYDNHPADLPQDLSKKKVVEVTDDFEENDHNDFEDEDMIDVTGDGEKENDSMPKQMKQTTTEVDESQHLHSGLENAELLNFPKLNLSQFYAAAAAAGNVGTALPSTFFLNNNTTNSNNNNNNAFSPFAGAANPAAAAALFSCSPYFLAPHPGVMFPRNLTQDYMLEVKERIHKDLMRGLQLSSGGSLILDQIAMATAADRIQTLHNQALMEYNRRMESSVPLNLIDALNQNFVGKPPDANENNNNNYNNNKNKTSPMQQTVINPHATPSTSPLLRNVASPNTSPSPMGLVDKSIPKFNSGFSLARKNVLVPGMNNTVVKSPRAPSSTNNNVSSDNMSPSSASSVKMVIKNGVLIPKQKQRRYRTERPFSCEHCSARFTLRSNMERHIKQQHPQYWTQRQRSGHGAGRRAQSRNNLQPTGSLNSQLSYFPHLAVASGSDNETSRPCSPREDPIKETSVLMDVGRTISDEVKHAIALQLKSKNPIIQDSKESIINREEKLVDQKPTNEIEEDDNVSYAEEETSERLVIDEERIVTDTENEDVEMKNEAGAEEEKDSQAPQSKYLPSAKKETDKIPFQKDENLNIDLASVSRLLDNASTQTFKEYFHNDDDQIRDENSEEDEEGLVAANSEGNNSGSDENKSESDTAGSSMGNRQGEKKKSAYSLAPNRVSCPYCSRKFPWSSSLRRHVLTHTGQKPFKCSHCSLLFTTKSNCDRHLLRKHGNNNSSNTNNNNSITNDSNTTGDEVQGRILENGVSEDCYTMRNVPERPYKCKYCPSSTFSTLSNLRKHIASKHPNCSIPGLRGSAKRSSCDGYESQQSSTEDAESDVAAAEIKLSQEDVNATKAIDNLPKVGAESATLRPLPSLNPETSVSSSDLPFKCHLCDNSFGERQDALDHIRETHESEYALLAMKGALDSGTADEAFHLDDPNGEESLEQLRGKFPDYANRKVMCAFCLRRFWSAEDLRRHMRTHTGERPFSCDICRRRFTLKHSMLRHRKKHSLQTNATSSHSDDEANNNNTPTPLAHPKPNEEFDLISNLLGIGDKSIVDEMIRTKSAEDAAKLLGVLKH</sequence>
<dbReference type="PROSITE" id="PS50157">
    <property type="entry name" value="ZINC_FINGER_C2H2_2"/>
    <property type="match status" value="13"/>
</dbReference>
<proteinExistence type="predicted"/>
<dbReference type="SMART" id="SM00355">
    <property type="entry name" value="ZnF_C2H2"/>
    <property type="match status" value="16"/>
</dbReference>
<feature type="region of interest" description="Disordered" evidence="10">
    <location>
        <begin position="957"/>
        <end position="978"/>
    </location>
</feature>
<feature type="compositionally biased region" description="Basic and acidic residues" evidence="10">
    <location>
        <begin position="107"/>
        <end position="116"/>
    </location>
</feature>
<feature type="region of interest" description="Disordered" evidence="10">
    <location>
        <begin position="1272"/>
        <end position="1291"/>
    </location>
</feature>
<feature type="region of interest" description="Disordered" evidence="10">
    <location>
        <begin position="1352"/>
        <end position="1379"/>
    </location>
</feature>
<evidence type="ECO:0000256" key="5">
    <source>
        <dbReference type="ARBA" id="ARBA00022833"/>
    </source>
</evidence>
<dbReference type="GO" id="GO:0008270">
    <property type="term" value="F:zinc ion binding"/>
    <property type="evidence" value="ECO:0007669"/>
    <property type="project" value="UniProtKB-KW"/>
</dbReference>
<feature type="domain" description="C2H2-type" evidence="11">
    <location>
        <begin position="129"/>
        <end position="156"/>
    </location>
</feature>
<dbReference type="FunFam" id="3.30.160.60:FF:001289">
    <property type="entry name" value="Zinc finger protein 574"/>
    <property type="match status" value="1"/>
</dbReference>
<feature type="compositionally biased region" description="Polar residues" evidence="10">
    <location>
        <begin position="679"/>
        <end position="689"/>
    </location>
</feature>
<dbReference type="PROSITE" id="PS00028">
    <property type="entry name" value="ZINC_FINGER_C2H2_1"/>
    <property type="match status" value="12"/>
</dbReference>
<evidence type="ECO:0000256" key="3">
    <source>
        <dbReference type="ARBA" id="ARBA00022737"/>
    </source>
</evidence>
<keyword evidence="4 9" id="KW-0863">Zinc-finger</keyword>
<dbReference type="OrthoDB" id="6077919at2759"/>
<feature type="domain" description="C2H2-type" evidence="11">
    <location>
        <begin position="205"/>
        <end position="227"/>
    </location>
</feature>
<feature type="compositionally biased region" description="Polar residues" evidence="10">
    <location>
        <begin position="1352"/>
        <end position="1364"/>
    </location>
</feature>
<dbReference type="GO" id="GO:0005634">
    <property type="term" value="C:nucleus"/>
    <property type="evidence" value="ECO:0007669"/>
    <property type="project" value="UniProtKB-SubCell"/>
</dbReference>
<keyword evidence="8" id="KW-0539">Nucleus</keyword>
<dbReference type="GO" id="GO:0001228">
    <property type="term" value="F:DNA-binding transcription activator activity, RNA polymerase II-specific"/>
    <property type="evidence" value="ECO:0007669"/>
    <property type="project" value="TreeGrafter"/>
</dbReference>
<keyword evidence="6" id="KW-0805">Transcription regulation</keyword>
<protein>
    <recommendedName>
        <fullName evidence="11">C2H2-type domain-containing protein</fullName>
    </recommendedName>
</protein>
<feature type="compositionally biased region" description="Basic and acidic residues" evidence="10">
    <location>
        <begin position="1639"/>
        <end position="1650"/>
    </location>
</feature>
<feature type="region of interest" description="Disordered" evidence="10">
    <location>
        <begin position="531"/>
        <end position="555"/>
    </location>
</feature>
<feature type="compositionally biased region" description="Polar residues" evidence="10">
    <location>
        <begin position="1427"/>
        <end position="1436"/>
    </location>
</feature>
<feature type="region of interest" description="Disordered" evidence="10">
    <location>
        <begin position="1753"/>
        <end position="1779"/>
    </location>
</feature>
<feature type="domain" description="C2H2-type" evidence="11">
    <location>
        <begin position="754"/>
        <end position="781"/>
    </location>
</feature>
<keyword evidence="3" id="KW-0677">Repeat</keyword>
<feature type="compositionally biased region" description="Polar residues" evidence="10">
    <location>
        <begin position="306"/>
        <end position="317"/>
    </location>
</feature>
<keyword evidence="7" id="KW-0804">Transcription</keyword>
<feature type="domain" description="C2H2-type" evidence="11">
    <location>
        <begin position="1405"/>
        <end position="1428"/>
    </location>
</feature>
<evidence type="ECO:0000256" key="4">
    <source>
        <dbReference type="ARBA" id="ARBA00022771"/>
    </source>
</evidence>
<keyword evidence="5" id="KW-0862">Zinc</keyword>
<dbReference type="Gene3D" id="3.30.160.60">
    <property type="entry name" value="Classic Zinc Finger"/>
    <property type="match status" value="11"/>
</dbReference>
<feature type="domain" description="C2H2-type" evidence="11">
    <location>
        <begin position="1983"/>
        <end position="2010"/>
    </location>
</feature>
<feature type="compositionally biased region" description="Polar residues" evidence="10">
    <location>
        <begin position="1448"/>
        <end position="1460"/>
    </location>
</feature>
<keyword evidence="2" id="KW-0479">Metal-binding</keyword>
<dbReference type="PANTHER" id="PTHR46451">
    <property type="entry name" value="RAS-RESPONSIVE ELEMENT-BINDING PROTEIN 1"/>
    <property type="match status" value="1"/>
</dbReference>
<evidence type="ECO:0000256" key="1">
    <source>
        <dbReference type="ARBA" id="ARBA00004123"/>
    </source>
</evidence>
<gene>
    <name evidence="12" type="ORF">LSTR_LSTR006678</name>
</gene>
<feature type="region of interest" description="Disordered" evidence="10">
    <location>
        <begin position="2027"/>
        <end position="2063"/>
    </location>
</feature>
<feature type="domain" description="C2H2-type" evidence="11">
    <location>
        <begin position="1704"/>
        <end position="1731"/>
    </location>
</feature>
<evidence type="ECO:0000256" key="7">
    <source>
        <dbReference type="ARBA" id="ARBA00023163"/>
    </source>
</evidence>
<evidence type="ECO:0000256" key="6">
    <source>
        <dbReference type="ARBA" id="ARBA00023015"/>
    </source>
</evidence>
<feature type="domain" description="C2H2-type" evidence="11">
    <location>
        <begin position="1912"/>
        <end position="1940"/>
    </location>
</feature>
<feature type="region of interest" description="Disordered" evidence="10">
    <location>
        <begin position="243"/>
        <end position="341"/>
    </location>
</feature>
<feature type="domain" description="C2H2-type" evidence="11">
    <location>
        <begin position="177"/>
        <end position="204"/>
    </location>
</feature>
<feature type="domain" description="C2H2-type" evidence="11">
    <location>
        <begin position="782"/>
        <end position="810"/>
    </location>
</feature>
<evidence type="ECO:0000313" key="12">
    <source>
        <dbReference type="EMBL" id="RZF42085.1"/>
    </source>
</evidence>
<dbReference type="FunFam" id="3.30.160.60:FF:001788">
    <property type="entry name" value="ras-responsive element-binding protein 1"/>
    <property type="match status" value="1"/>
</dbReference>
<name>A0A482X826_LAOST</name>
<accession>A0A482X826</accession>
<feature type="compositionally biased region" description="Acidic residues" evidence="10">
    <location>
        <begin position="965"/>
        <end position="978"/>
    </location>
</feature>
<evidence type="ECO:0000256" key="8">
    <source>
        <dbReference type="ARBA" id="ARBA00023242"/>
    </source>
</evidence>
<dbReference type="FunFam" id="3.30.160.60:FF:001782">
    <property type="entry name" value="Ras-responsive element-binding protein 1a"/>
    <property type="match status" value="1"/>
</dbReference>
<evidence type="ECO:0000259" key="11">
    <source>
        <dbReference type="PROSITE" id="PS50157"/>
    </source>
</evidence>
<dbReference type="InterPro" id="IPR013087">
    <property type="entry name" value="Znf_C2H2_type"/>
</dbReference>
<dbReference type="Pfam" id="PF00096">
    <property type="entry name" value="zf-C2H2"/>
    <property type="match status" value="2"/>
</dbReference>
<feature type="region of interest" description="Disordered" evidence="10">
    <location>
        <begin position="1832"/>
        <end position="1859"/>
    </location>
</feature>
<evidence type="ECO:0000313" key="13">
    <source>
        <dbReference type="Proteomes" id="UP000291343"/>
    </source>
</evidence>
<dbReference type="InterPro" id="IPR052795">
    <property type="entry name" value="RREB1"/>
</dbReference>
<feature type="region of interest" description="Disordered" evidence="10">
    <location>
        <begin position="19"/>
        <end position="121"/>
    </location>
</feature>
<evidence type="ECO:0000256" key="2">
    <source>
        <dbReference type="ARBA" id="ARBA00022723"/>
    </source>
</evidence>
<comment type="caution">
    <text evidence="12">The sequence shown here is derived from an EMBL/GenBank/DDBJ whole genome shotgun (WGS) entry which is preliminary data.</text>
</comment>
<evidence type="ECO:0000256" key="9">
    <source>
        <dbReference type="PROSITE-ProRule" id="PRU00042"/>
    </source>
</evidence>
<feature type="region of interest" description="Disordered" evidence="10">
    <location>
        <begin position="1022"/>
        <end position="1051"/>
    </location>
</feature>
<feature type="domain" description="C2H2-type" evidence="11">
    <location>
        <begin position="2011"/>
        <end position="2038"/>
    </location>
</feature>
<dbReference type="STRING" id="195883.A0A482X826"/>
<feature type="region of interest" description="Disordered" evidence="10">
    <location>
        <begin position="1639"/>
        <end position="1697"/>
    </location>
</feature>
<dbReference type="GO" id="GO:0000978">
    <property type="term" value="F:RNA polymerase II cis-regulatory region sequence-specific DNA binding"/>
    <property type="evidence" value="ECO:0007669"/>
    <property type="project" value="TreeGrafter"/>
</dbReference>